<reference evidence="1 2" key="1">
    <citation type="submission" date="2017-04" db="EMBL/GenBank/DDBJ databases">
        <authorList>
            <person name="Afonso C.L."/>
            <person name="Miller P.J."/>
            <person name="Scott M.A."/>
            <person name="Spackman E."/>
            <person name="Goraichik I."/>
            <person name="Dimitrov K.M."/>
            <person name="Suarez D.L."/>
            <person name="Swayne D.E."/>
        </authorList>
    </citation>
    <scope>NUCLEOTIDE SEQUENCE [LARGE SCALE GENOMIC DNA]</scope>
    <source>
        <strain evidence="1 2">DSM 23236</strain>
    </source>
</reference>
<evidence type="ECO:0000313" key="2">
    <source>
        <dbReference type="Proteomes" id="UP000192761"/>
    </source>
</evidence>
<keyword evidence="2" id="KW-1185">Reference proteome</keyword>
<dbReference type="STRING" id="1121001.SAMN02745857_02256"/>
<proteinExistence type="predicted"/>
<sequence length="468" mass="50868">MAIATLAALATVAIVTQDQAALRSAPKDSAQQQAVMWQGDTLEIRGEKQDYLQVYNHRLERGGYIRASAVRQSNLQPEDAPELLSVVRFLRDTPGAEALGIGYAAAYLKAAPANGISAEALDDLGVLAERLARRASARQGKSTDTTLAAHLDIAASYGVKLTSIERDGRLQLCYDGDAFRHVLAMPSSDEQRARAALALTRPDCIDPNLRPGERYAIDQWRAELIDRVPALKLPEHVKNRLQMRRAGIAASLAFAKARKGEDAAALANRALQALAAVNKAELPEEDTGSYADAAVRVGAVRWAAEPAVAMPGKLSITTLPGEPGETCVALLDAKKAVLLKHCTYGVVWAGSASSNPQGNALALAVQPVDGWRELWVFHAVSNNWQLDILPPALNNPDVGYAEFAGWVPGGQQMLTVREARVDGRYKRSFELLKLDTLEVQKQADTPNSLTPFYKWQDPQWKRVTISLR</sequence>
<dbReference type="Proteomes" id="UP000192761">
    <property type="component" value="Unassembled WGS sequence"/>
</dbReference>
<dbReference type="EMBL" id="FWXD01000012">
    <property type="protein sequence ID" value="SMC25728.1"/>
    <property type="molecule type" value="Genomic_DNA"/>
</dbReference>
<accession>A0A1W1XQD8</accession>
<dbReference type="AlphaFoldDB" id="A0A1W1XQD8"/>
<gene>
    <name evidence="1" type="ORF">SAMN02745857_02256</name>
</gene>
<evidence type="ECO:0000313" key="1">
    <source>
        <dbReference type="EMBL" id="SMC25728.1"/>
    </source>
</evidence>
<protein>
    <submittedName>
        <fullName evidence="1">Uncharacterized protein</fullName>
    </submittedName>
</protein>
<name>A0A1W1XQD8_9NEIS</name>
<organism evidence="1 2">
    <name type="scientific">Andreprevotia lacus DSM 23236</name>
    <dbReference type="NCBI Taxonomy" id="1121001"/>
    <lineage>
        <taxon>Bacteria</taxon>
        <taxon>Pseudomonadati</taxon>
        <taxon>Pseudomonadota</taxon>
        <taxon>Betaproteobacteria</taxon>
        <taxon>Neisseriales</taxon>
        <taxon>Chitinibacteraceae</taxon>
        <taxon>Andreprevotia</taxon>
    </lineage>
</organism>
<dbReference type="RefSeq" id="WP_217807047.1">
    <property type="nucleotide sequence ID" value="NZ_FWXD01000012.1"/>
</dbReference>